<dbReference type="PANTHER" id="PTHR18962">
    <property type="entry name" value="COILED-COIL DOMAIN-CONTAINING PROTEIN 39"/>
    <property type="match status" value="1"/>
</dbReference>
<proteinExistence type="predicted"/>
<evidence type="ECO:0000313" key="4">
    <source>
        <dbReference type="EMBL" id="GFH45772.1"/>
    </source>
</evidence>
<gene>
    <name evidence="4" type="ORF">CTEN210_02246</name>
</gene>
<feature type="coiled-coil region" evidence="2">
    <location>
        <begin position="458"/>
        <end position="637"/>
    </location>
</feature>
<dbReference type="GO" id="GO:0060285">
    <property type="term" value="P:cilium-dependent cell motility"/>
    <property type="evidence" value="ECO:0007669"/>
    <property type="project" value="TreeGrafter"/>
</dbReference>
<organism evidence="4 5">
    <name type="scientific">Chaetoceros tenuissimus</name>
    <dbReference type="NCBI Taxonomy" id="426638"/>
    <lineage>
        <taxon>Eukaryota</taxon>
        <taxon>Sar</taxon>
        <taxon>Stramenopiles</taxon>
        <taxon>Ochrophyta</taxon>
        <taxon>Bacillariophyta</taxon>
        <taxon>Coscinodiscophyceae</taxon>
        <taxon>Chaetocerotophycidae</taxon>
        <taxon>Chaetocerotales</taxon>
        <taxon>Chaetocerotaceae</taxon>
        <taxon>Chaetoceros</taxon>
    </lineage>
</organism>
<sequence>MVDSFDDGEVRQALSKLQINNVPNNSSLNDDKASLKEQSNIIDSSDSYKPKWGSSTAEGEEKDLEEAPVVELLQSIDLFENVFGLNHVDEDDSFLLDDELPPFADEECREISRQIRSMEKKLEVSDKEANDHSERVVLMKDHLKNVKQEIFYTNGVVAAKKKEVDTEIHLAALAEREKIAVNKDIKSAKDSIQEYQDSIKKLQREKHIANDELDKFKLSLNWKQEELEQWATAAAKRESDNLALEKFRRADEVKIKELTLKLENLNKSLVLRRAQVENERTDVQSKELEIQRMTGSFKNNHDERRKLISQWQTTVEAMRDRDSEIDIISRKYRNVTELLQNQNNLKSESRGQIEDIKAELAEIEKELEAVHRIVETRREEMVEEENALTSFHDEIDLLKAESAASAFTLEKRKAEITLLVKDSKEKTEMLEVLRAKVGTLHEQLVTEKKTVVSKEKITQHVEQRLQQKQKELKQAHSRYETLKEKMFQESKHLAKLREKELNFINEIKSTQQSTKNMNSRLQQLEREKARQNEVLYNAEFKLQQMDRKVARGLGVRSLDEKINLTKRINELKEEESAAKDRKKVLDQKFKALQNELKEWEKKMKQNDTSKTSLSNTIKEIELEITSCEQSLAKTEIEKEDNMVKFDLVRLEVRRLRDILNTLAMEVYGLEDVSQHISDSRRAKREELCVEMDIKVAQARIAEEERHNCAIEAGQRTLVADKMKAKYEMITKAHNTGEDGEEENSQLYNLIAAAQKRADLQQEGDRLDEEIRTKQKEIKSMEKTLKHLKQRNTNFRQSFTKIDKSSEEYQVLQNLESKLEETERSLFQVKSKSHKKSRDYSQASRKLEELRDVQAKLKEEIVQLNEKKGKVEVELESLKREELDICNELREKSLLHKKQFYPHVSIKETKWSIQELFFLCNVKEKHFGHIIEMLKGICQDFPDTKSDIVSSLTNEGVNL</sequence>
<keyword evidence="5" id="KW-1185">Reference proteome</keyword>
<evidence type="ECO:0000256" key="2">
    <source>
        <dbReference type="SAM" id="Coils"/>
    </source>
</evidence>
<evidence type="ECO:0008006" key="6">
    <source>
        <dbReference type="Google" id="ProtNLM"/>
    </source>
</evidence>
<feature type="region of interest" description="Disordered" evidence="3">
    <location>
        <begin position="16"/>
        <end position="66"/>
    </location>
</feature>
<name>A0AAD3CGP7_9STRA</name>
<feature type="coiled-coil region" evidence="2">
    <location>
        <begin position="248"/>
        <end position="291"/>
    </location>
</feature>
<feature type="coiled-coil region" evidence="2">
    <location>
        <begin position="749"/>
        <end position="880"/>
    </location>
</feature>
<feature type="coiled-coil region" evidence="2">
    <location>
        <begin position="108"/>
        <end position="135"/>
    </location>
</feature>
<feature type="compositionally biased region" description="Polar residues" evidence="3">
    <location>
        <begin position="16"/>
        <end position="28"/>
    </location>
</feature>
<dbReference type="Pfam" id="PF24161">
    <property type="entry name" value="CCDC39"/>
    <property type="match status" value="1"/>
</dbReference>
<dbReference type="Proteomes" id="UP001054902">
    <property type="component" value="Unassembled WGS sequence"/>
</dbReference>
<comment type="caution">
    <text evidence="4">The sequence shown here is derived from an EMBL/GenBank/DDBJ whole genome shotgun (WGS) entry which is preliminary data.</text>
</comment>
<dbReference type="GO" id="GO:0003341">
    <property type="term" value="P:cilium movement"/>
    <property type="evidence" value="ECO:0007669"/>
    <property type="project" value="InterPro"/>
</dbReference>
<feature type="coiled-coil region" evidence="2">
    <location>
        <begin position="339"/>
        <end position="401"/>
    </location>
</feature>
<feature type="compositionally biased region" description="Polar residues" evidence="3">
    <location>
        <begin position="36"/>
        <end position="57"/>
    </location>
</feature>
<accession>A0AAD3CGP7</accession>
<evidence type="ECO:0000256" key="1">
    <source>
        <dbReference type="ARBA" id="ARBA00023054"/>
    </source>
</evidence>
<dbReference type="GO" id="GO:0005930">
    <property type="term" value="C:axoneme"/>
    <property type="evidence" value="ECO:0007669"/>
    <property type="project" value="InterPro"/>
</dbReference>
<dbReference type="GO" id="GO:0036159">
    <property type="term" value="P:inner dynein arm assembly"/>
    <property type="evidence" value="ECO:0007669"/>
    <property type="project" value="InterPro"/>
</dbReference>
<dbReference type="AlphaFoldDB" id="A0AAD3CGP7"/>
<keyword evidence="1 2" id="KW-0175">Coiled coil</keyword>
<dbReference type="InterPro" id="IPR033290">
    <property type="entry name" value="CCDC39"/>
</dbReference>
<evidence type="ECO:0000256" key="3">
    <source>
        <dbReference type="SAM" id="MobiDB-lite"/>
    </source>
</evidence>
<evidence type="ECO:0000313" key="5">
    <source>
        <dbReference type="Proteomes" id="UP001054902"/>
    </source>
</evidence>
<dbReference type="EMBL" id="BLLK01000022">
    <property type="protein sequence ID" value="GFH45772.1"/>
    <property type="molecule type" value="Genomic_DNA"/>
</dbReference>
<dbReference type="PANTHER" id="PTHR18962:SF0">
    <property type="entry name" value="COILED-COIL DOMAIN-CONTAINING PROTEIN 39"/>
    <property type="match status" value="1"/>
</dbReference>
<protein>
    <recommendedName>
        <fullName evidence="6">Coiled-coil domain-containing protein 39</fullName>
    </recommendedName>
</protein>
<reference evidence="4 5" key="1">
    <citation type="journal article" date="2021" name="Sci. Rep.">
        <title>The genome of the diatom Chaetoceros tenuissimus carries an ancient integrated fragment of an extant virus.</title>
        <authorList>
            <person name="Hongo Y."/>
            <person name="Kimura K."/>
            <person name="Takaki Y."/>
            <person name="Yoshida Y."/>
            <person name="Baba S."/>
            <person name="Kobayashi G."/>
            <person name="Nagasaki K."/>
            <person name="Hano T."/>
            <person name="Tomaru Y."/>
        </authorList>
    </citation>
    <scope>NUCLEOTIDE SEQUENCE [LARGE SCALE GENOMIC DNA]</scope>
    <source>
        <strain evidence="4 5">NIES-3715</strain>
    </source>
</reference>
<feature type="coiled-coil region" evidence="2">
    <location>
        <begin position="185"/>
        <end position="219"/>
    </location>
</feature>